<feature type="chain" id="PRO_5020762216" evidence="4">
    <location>
        <begin position="23"/>
        <end position="528"/>
    </location>
</feature>
<accession>A0A4V6Q877</accession>
<keyword evidence="2" id="KW-0813">Transport</keyword>
<dbReference type="SUPFAM" id="SSF53850">
    <property type="entry name" value="Periplasmic binding protein-like II"/>
    <property type="match status" value="1"/>
</dbReference>
<name>A0A4V6Q877_9FIRM</name>
<dbReference type="InterPro" id="IPR030678">
    <property type="entry name" value="Peptide/Ni-bd"/>
</dbReference>
<dbReference type="Gene3D" id="3.10.105.10">
    <property type="entry name" value="Dipeptide-binding Protein, Domain 3"/>
    <property type="match status" value="1"/>
</dbReference>
<dbReference type="RefSeq" id="WP_111571419.1">
    <property type="nucleotide sequence ID" value="NZ_QLME01000004.1"/>
</dbReference>
<feature type="domain" description="Solute-binding protein family 5" evidence="5">
    <location>
        <begin position="70"/>
        <end position="325"/>
    </location>
</feature>
<dbReference type="PIRSF" id="PIRSF002741">
    <property type="entry name" value="MppA"/>
    <property type="match status" value="1"/>
</dbReference>
<gene>
    <name evidence="6" type="ORF">C8C77_104129</name>
</gene>
<organism evidence="6 7">
    <name type="scientific">Halanaerobium saccharolyticum</name>
    <dbReference type="NCBI Taxonomy" id="43595"/>
    <lineage>
        <taxon>Bacteria</taxon>
        <taxon>Bacillati</taxon>
        <taxon>Bacillota</taxon>
        <taxon>Clostridia</taxon>
        <taxon>Halanaerobiales</taxon>
        <taxon>Halanaerobiaceae</taxon>
        <taxon>Halanaerobium</taxon>
    </lineage>
</organism>
<dbReference type="GO" id="GO:0043190">
    <property type="term" value="C:ATP-binding cassette (ABC) transporter complex"/>
    <property type="evidence" value="ECO:0007669"/>
    <property type="project" value="InterPro"/>
</dbReference>
<evidence type="ECO:0000313" key="6">
    <source>
        <dbReference type="EMBL" id="TDW06735.1"/>
    </source>
</evidence>
<proteinExistence type="inferred from homology"/>
<dbReference type="Gene3D" id="3.40.190.10">
    <property type="entry name" value="Periplasmic binding protein-like II"/>
    <property type="match status" value="1"/>
</dbReference>
<dbReference type="CDD" id="cd00995">
    <property type="entry name" value="PBP2_NikA_DppA_OppA_like"/>
    <property type="match status" value="1"/>
</dbReference>
<dbReference type="EMBL" id="SODA01000004">
    <property type="protein sequence ID" value="TDW06735.1"/>
    <property type="molecule type" value="Genomic_DNA"/>
</dbReference>
<dbReference type="AlphaFoldDB" id="A0A4V6Q877"/>
<keyword evidence="3 4" id="KW-0732">Signal</keyword>
<dbReference type="Gene3D" id="3.90.76.10">
    <property type="entry name" value="Dipeptide-binding Protein, Domain 1"/>
    <property type="match status" value="1"/>
</dbReference>
<dbReference type="OrthoDB" id="239741at2"/>
<dbReference type="GO" id="GO:1904680">
    <property type="term" value="F:peptide transmembrane transporter activity"/>
    <property type="evidence" value="ECO:0007669"/>
    <property type="project" value="TreeGrafter"/>
</dbReference>
<dbReference type="GO" id="GO:0015833">
    <property type="term" value="P:peptide transport"/>
    <property type="evidence" value="ECO:0007669"/>
    <property type="project" value="TreeGrafter"/>
</dbReference>
<comment type="caution">
    <text evidence="6">The sequence shown here is derived from an EMBL/GenBank/DDBJ whole genome shotgun (WGS) entry which is preliminary data.</text>
</comment>
<dbReference type="Proteomes" id="UP000294697">
    <property type="component" value="Unassembled WGS sequence"/>
</dbReference>
<evidence type="ECO:0000259" key="5">
    <source>
        <dbReference type="Pfam" id="PF00496"/>
    </source>
</evidence>
<evidence type="ECO:0000256" key="1">
    <source>
        <dbReference type="ARBA" id="ARBA00005695"/>
    </source>
</evidence>
<dbReference type="PANTHER" id="PTHR30290">
    <property type="entry name" value="PERIPLASMIC BINDING COMPONENT OF ABC TRANSPORTER"/>
    <property type="match status" value="1"/>
</dbReference>
<dbReference type="InterPro" id="IPR000914">
    <property type="entry name" value="SBP_5_dom"/>
</dbReference>
<dbReference type="Pfam" id="PF00496">
    <property type="entry name" value="SBP_bac_5"/>
    <property type="match status" value="1"/>
</dbReference>
<dbReference type="GO" id="GO:0042597">
    <property type="term" value="C:periplasmic space"/>
    <property type="evidence" value="ECO:0007669"/>
    <property type="project" value="UniProtKB-ARBA"/>
</dbReference>
<reference evidence="6 7" key="1">
    <citation type="submission" date="2019-03" db="EMBL/GenBank/DDBJ databases">
        <title>Subsurface microbial communities from deep shales in Ohio and West Virginia, USA.</title>
        <authorList>
            <person name="Wrighton K."/>
        </authorList>
    </citation>
    <scope>NUCLEOTIDE SEQUENCE [LARGE SCALE GENOMIC DNA]</scope>
    <source>
        <strain evidence="6 7">MSL9.2</strain>
    </source>
</reference>
<feature type="signal peptide" evidence="4">
    <location>
        <begin position="1"/>
        <end position="22"/>
    </location>
</feature>
<dbReference type="PANTHER" id="PTHR30290:SF9">
    <property type="entry name" value="OLIGOPEPTIDE-BINDING PROTEIN APPA"/>
    <property type="match status" value="1"/>
</dbReference>
<sequence>MKTKTFVIIILILFLNLFSASAANYGGDLKIKVELRPFNLNPIYAANDTALMINKQIFDTLVNYNKQGQLTTNLAESWQVNEDSTVFTFNLKQNVYFHPYQINGKSVPLNEREVKAEDWKKSFEYLAAAENKSPYAELFTEVEGYDEYRQGESEEISGIKILDKYNLEIELEESYAPFIYNLAKRAAVVMPLEAVLNNYFNFSITPVGTGAFRFDSFSKNQVTLVKSDNYWKNNYQEQDLPYLDQIQVNFEGEKNLEDNLEEFDLFQLNSADFASYQQQKNRYSNYQMQKLADKNLYYAAFNYNSYLDQTSNSNELKKRLRYSLDKCNFADSSNFNRFIFPEDGNNSHLLFNKINEGLLKDVNDNISSQLKNLQLITNNSKINNQLAEFIKNKFKEDNIDLEIKEYNWAEYFKKLNSPVFESQLFIMSANYNNRFEFINDNFYSTAENNFFNYQNERMDNLIDYLKLVNNNESRERAYEIITEILVNDSPFLFLIQGADSYLISEEIKNQEIFKNIYSKYNFEMLYFE</sequence>
<evidence type="ECO:0000313" key="7">
    <source>
        <dbReference type="Proteomes" id="UP000294697"/>
    </source>
</evidence>
<evidence type="ECO:0000256" key="3">
    <source>
        <dbReference type="ARBA" id="ARBA00022729"/>
    </source>
</evidence>
<dbReference type="InterPro" id="IPR039424">
    <property type="entry name" value="SBP_5"/>
</dbReference>
<comment type="similarity">
    <text evidence="1">Belongs to the bacterial solute-binding protein 5 family.</text>
</comment>
<evidence type="ECO:0000256" key="2">
    <source>
        <dbReference type="ARBA" id="ARBA00022448"/>
    </source>
</evidence>
<evidence type="ECO:0000256" key="4">
    <source>
        <dbReference type="SAM" id="SignalP"/>
    </source>
</evidence>
<protein>
    <submittedName>
        <fullName evidence="6">Peptide/nickel transport system substrate-binding protein</fullName>
    </submittedName>
</protein>